<dbReference type="InterPro" id="IPR036412">
    <property type="entry name" value="HAD-like_sf"/>
</dbReference>
<comment type="caution">
    <text evidence="5">The sequence shown here is derived from an EMBL/GenBank/DDBJ whole genome shotgun (WGS) entry which is preliminary data.</text>
</comment>
<feature type="active site" description="Proton donor" evidence="4">
    <location>
        <position position="12"/>
    </location>
</feature>
<dbReference type="PANTHER" id="PTHR35134">
    <property type="entry name" value="NUCLEOTIDASE YQFW-RELATED"/>
    <property type="match status" value="1"/>
</dbReference>
<dbReference type="EC" id="3.1.3.-" evidence="3"/>
<dbReference type="InterPro" id="IPR052419">
    <property type="entry name" value="5_3-deoxyribonucleotidase-like"/>
</dbReference>
<comment type="similarity">
    <text evidence="1 3">Belongs to the 5'(3')-deoxyribonucleotidase family.</text>
</comment>
<reference evidence="5" key="1">
    <citation type="submission" date="2020-07" db="EMBL/GenBank/DDBJ databases">
        <title>Huge and variable diversity of episymbiotic CPR bacteria and DPANN archaea in groundwater ecosystems.</title>
        <authorList>
            <person name="He C.Y."/>
            <person name="Keren R."/>
            <person name="Whittaker M."/>
            <person name="Farag I.F."/>
            <person name="Doudna J."/>
            <person name="Cate J.H.D."/>
            <person name="Banfield J.F."/>
        </authorList>
    </citation>
    <scope>NUCLEOTIDE SEQUENCE</scope>
    <source>
        <strain evidence="5">NC_groundwater_972_Pr1_S-0.2um_49_27</strain>
    </source>
</reference>
<dbReference type="Pfam" id="PF06941">
    <property type="entry name" value="NT5C"/>
    <property type="match status" value="1"/>
</dbReference>
<dbReference type="SUPFAM" id="SSF56784">
    <property type="entry name" value="HAD-like"/>
    <property type="match status" value="1"/>
</dbReference>
<sequence>MEKQKIIGIDLDDVLLDFNGALCEFHNAIYGTSYSRKDILSYDLENTWGCSRDDAIRRILEFYNSDVHYNAQPVEGATEAVRELSKNYLLVVITSKPSYLAERTTSWLEKYYSGLFSGVYFTNQFHGDGIKRTKAGVCNELGVEIFIDDSVAHALEVADTGRKVWLFNTPWNQDPIPSHITRVYSWTDVLEHIRNER</sequence>
<dbReference type="InterPro" id="IPR009206">
    <property type="entry name" value="Nucleotidase_putative"/>
</dbReference>
<gene>
    <name evidence="5" type="ORF">HY220_04385</name>
</gene>
<dbReference type="PIRSF" id="PIRSF021362">
    <property type="entry name" value="UCP021362_HAD"/>
    <property type="match status" value="1"/>
</dbReference>
<dbReference type="GO" id="GO:0009264">
    <property type="term" value="P:deoxyribonucleotide catabolic process"/>
    <property type="evidence" value="ECO:0007669"/>
    <property type="project" value="InterPro"/>
</dbReference>
<feature type="active site" description="Nucleophile" evidence="4">
    <location>
        <position position="10"/>
    </location>
</feature>
<evidence type="ECO:0000313" key="6">
    <source>
        <dbReference type="Proteomes" id="UP000808388"/>
    </source>
</evidence>
<dbReference type="InterPro" id="IPR023214">
    <property type="entry name" value="HAD_sf"/>
</dbReference>
<evidence type="ECO:0000313" key="5">
    <source>
        <dbReference type="EMBL" id="MBI3627948.1"/>
    </source>
</evidence>
<evidence type="ECO:0000256" key="1">
    <source>
        <dbReference type="ARBA" id="ARBA00009589"/>
    </source>
</evidence>
<dbReference type="GO" id="GO:0008253">
    <property type="term" value="F:5'-nucleotidase activity"/>
    <property type="evidence" value="ECO:0007669"/>
    <property type="project" value="InterPro"/>
</dbReference>
<dbReference type="InterPro" id="IPR010708">
    <property type="entry name" value="5'(3')-deoxyribonucleotidase"/>
</dbReference>
<dbReference type="Gene3D" id="3.40.50.1000">
    <property type="entry name" value="HAD superfamily/HAD-like"/>
    <property type="match status" value="1"/>
</dbReference>
<dbReference type="EMBL" id="JACQCQ010000013">
    <property type="protein sequence ID" value="MBI3627948.1"/>
    <property type="molecule type" value="Genomic_DNA"/>
</dbReference>
<protein>
    <recommendedName>
        <fullName evidence="3">Nucleotidase</fullName>
        <ecNumber evidence="3">3.1.3.-</ecNumber>
    </recommendedName>
</protein>
<evidence type="ECO:0000256" key="2">
    <source>
        <dbReference type="ARBA" id="ARBA00022801"/>
    </source>
</evidence>
<accession>A0A9D6LQV9</accession>
<dbReference type="PANTHER" id="PTHR35134:SF2">
    <property type="entry name" value="NUCLEOTIDASE YQFW-RELATED"/>
    <property type="match status" value="1"/>
</dbReference>
<dbReference type="Proteomes" id="UP000808388">
    <property type="component" value="Unassembled WGS sequence"/>
</dbReference>
<proteinExistence type="inferred from homology"/>
<evidence type="ECO:0000256" key="3">
    <source>
        <dbReference type="PIRNR" id="PIRNR021362"/>
    </source>
</evidence>
<evidence type="ECO:0000256" key="4">
    <source>
        <dbReference type="PIRSR" id="PIRSR610708-1"/>
    </source>
</evidence>
<dbReference type="AlphaFoldDB" id="A0A9D6LQV9"/>
<name>A0A9D6LQV9_9BACT</name>
<organism evidence="5 6">
    <name type="scientific">Candidatus Sungiibacteriota bacterium</name>
    <dbReference type="NCBI Taxonomy" id="2750080"/>
    <lineage>
        <taxon>Bacteria</taxon>
        <taxon>Candidatus Sungiibacteriota</taxon>
    </lineage>
</organism>
<keyword evidence="2 3" id="KW-0378">Hydrolase</keyword>